<reference evidence="2 3" key="1">
    <citation type="submission" date="2022-10" db="EMBL/GenBank/DDBJ databases">
        <title>Defluviimonas sp. nov., isolated from ocean surface sediments.</title>
        <authorList>
            <person name="He W."/>
            <person name="Wang L."/>
            <person name="Zhang D.-F."/>
        </authorList>
    </citation>
    <scope>NUCLEOTIDE SEQUENCE [LARGE SCALE GENOMIC DNA]</scope>
    <source>
        <strain evidence="2 3">WL0024</strain>
    </source>
</reference>
<dbReference type="PANTHER" id="PTHR39199">
    <property type="entry name" value="BLR5128 PROTEIN"/>
    <property type="match status" value="1"/>
</dbReference>
<evidence type="ECO:0000259" key="1">
    <source>
        <dbReference type="Pfam" id="PF10000"/>
    </source>
</evidence>
<evidence type="ECO:0000313" key="2">
    <source>
        <dbReference type="EMBL" id="MCU9846983.1"/>
    </source>
</evidence>
<protein>
    <submittedName>
        <fullName evidence="2">ACT domain-containing protein</fullName>
    </submittedName>
</protein>
<dbReference type="SUPFAM" id="SSF55021">
    <property type="entry name" value="ACT-like"/>
    <property type="match status" value="2"/>
</dbReference>
<name>A0ABT2WZ84_9RHOB</name>
<dbReference type="EMBL" id="JAOVQO010000002">
    <property type="protein sequence ID" value="MCU9846983.1"/>
    <property type="molecule type" value="Genomic_DNA"/>
</dbReference>
<dbReference type="Proteomes" id="UP001209535">
    <property type="component" value="Unassembled WGS sequence"/>
</dbReference>
<dbReference type="InterPro" id="IPR045865">
    <property type="entry name" value="ACT-like_dom_sf"/>
</dbReference>
<accession>A0ABT2WZ84</accession>
<sequence length="138" mass="14237">MSHPVFETRAMIAGMSPELLPGSFVFCSLPGGSASAALLDAAMSVFREAEGLSLILPKAVAAARGLDTTSPMRLIRLNVHSSLEGVGLTAAVATALAAEGIACNMVAAYHHDHAFVPADRAAEALEILLRLQGSVAVR</sequence>
<dbReference type="Gene3D" id="3.30.2130.10">
    <property type="entry name" value="VC0802-like"/>
    <property type="match status" value="1"/>
</dbReference>
<keyword evidence="3" id="KW-1185">Reference proteome</keyword>
<proteinExistence type="predicted"/>
<dbReference type="RefSeq" id="WP_263333115.1">
    <property type="nucleotide sequence ID" value="NZ_JAOVQO010000002.1"/>
</dbReference>
<evidence type="ECO:0000313" key="3">
    <source>
        <dbReference type="Proteomes" id="UP001209535"/>
    </source>
</evidence>
<comment type="caution">
    <text evidence="2">The sequence shown here is derived from an EMBL/GenBank/DDBJ whole genome shotgun (WGS) entry which is preliminary data.</text>
</comment>
<dbReference type="PANTHER" id="PTHR39199:SF1">
    <property type="entry name" value="BLR5128 PROTEIN"/>
    <property type="match status" value="1"/>
</dbReference>
<dbReference type="Pfam" id="PF10000">
    <property type="entry name" value="ACT_3"/>
    <property type="match status" value="1"/>
</dbReference>
<feature type="domain" description="DUF2241" evidence="1">
    <location>
        <begin position="10"/>
        <end position="73"/>
    </location>
</feature>
<gene>
    <name evidence="2" type="ORF">OEZ60_03110</name>
</gene>
<organism evidence="2 3">
    <name type="scientific">Albidovulum salinarum</name>
    <dbReference type="NCBI Taxonomy" id="2984153"/>
    <lineage>
        <taxon>Bacteria</taxon>
        <taxon>Pseudomonadati</taxon>
        <taxon>Pseudomonadota</taxon>
        <taxon>Alphaproteobacteria</taxon>
        <taxon>Rhodobacterales</taxon>
        <taxon>Paracoccaceae</taxon>
        <taxon>Albidovulum</taxon>
    </lineage>
</organism>
<dbReference type="InterPro" id="IPR018717">
    <property type="entry name" value="DUF2241"/>
</dbReference>